<keyword evidence="4" id="KW-0808">Transferase</keyword>
<dbReference type="PRINTS" id="PR00507">
    <property type="entry name" value="N12N6MTFRASE"/>
</dbReference>
<keyword evidence="6" id="KW-0680">Restriction system</keyword>
<dbReference type="InterPro" id="IPR029063">
    <property type="entry name" value="SAM-dependent_MTases_sf"/>
</dbReference>
<comment type="catalytic activity">
    <reaction evidence="7">
        <text>a 2'-deoxyadenosine in DNA + S-adenosyl-L-methionine = an N(6)-methyl-2'-deoxyadenosine in DNA + S-adenosyl-L-homocysteine + H(+)</text>
        <dbReference type="Rhea" id="RHEA:15197"/>
        <dbReference type="Rhea" id="RHEA-COMP:12418"/>
        <dbReference type="Rhea" id="RHEA-COMP:12419"/>
        <dbReference type="ChEBI" id="CHEBI:15378"/>
        <dbReference type="ChEBI" id="CHEBI:57856"/>
        <dbReference type="ChEBI" id="CHEBI:59789"/>
        <dbReference type="ChEBI" id="CHEBI:90615"/>
        <dbReference type="ChEBI" id="CHEBI:90616"/>
        <dbReference type="EC" id="2.1.1.72"/>
    </reaction>
</comment>
<dbReference type="SUPFAM" id="SSF53335">
    <property type="entry name" value="S-adenosyl-L-methionine-dependent methyltransferases"/>
    <property type="match status" value="1"/>
</dbReference>
<evidence type="ECO:0000256" key="4">
    <source>
        <dbReference type="ARBA" id="ARBA00022679"/>
    </source>
</evidence>
<dbReference type="Gene3D" id="3.40.50.150">
    <property type="entry name" value="Vaccinia Virus protein VP39"/>
    <property type="match status" value="1"/>
</dbReference>
<protein>
    <recommendedName>
        <fullName evidence="2">site-specific DNA-methyltransferase (adenine-specific)</fullName>
        <ecNumber evidence="2">2.1.1.72</ecNumber>
    </recommendedName>
</protein>
<evidence type="ECO:0000256" key="6">
    <source>
        <dbReference type="ARBA" id="ARBA00022747"/>
    </source>
</evidence>
<keyword evidence="5" id="KW-0949">S-adenosyl-L-methionine</keyword>
<evidence type="ECO:0000259" key="8">
    <source>
        <dbReference type="Pfam" id="PF02384"/>
    </source>
</evidence>
<gene>
    <name evidence="9" type="ORF">L4G47_13950</name>
</gene>
<dbReference type="InterPro" id="IPR051537">
    <property type="entry name" value="DNA_Adenine_Mtase"/>
</dbReference>
<sequence length="525" mass="58219">MEAFNDAFGDNSLLLLPQPPDMALGYLLLSFCRMTTQDIVGKLWNLCNVLKDDGVTYHQYVTELTYLLFLKMADETGQGDQLADGCHWADLLAQSALKRLEFYKVTLIRLGSHGSPLVKEIFANASSFIKKPATLSTLVTEMDKLDWYSARQEGLGDIYEGLLEKNANEKKSGAGQYFTPRALIDSMVAVMKPDLKDRIQDPAAGTGGFLIAAHHYLKEHHDFDALTDAQQRKLRCATFFGMEHVQDTHRLALMNLMLHGIESAGEGGPTNGGIHYGDTLGPEGAVLAKAGASLILTNPPFGTKKGGGLPTRTDFTFSTSNKQFCFVQHIMLALKPGGRAAVVLPDNVLFESNVGAEIRRELLDSYNLHTILRLPTGIFYAHGVKTNVLFFSRGEKAKDNTKQVWIYDLRSNMPQFGKRTQLTRDYFTEFEAAFGDDPMGGLDSLLNRREQGEQGRWRAFSRDQIAARGDNLDISWLKDESEPAIEASCEPALLVRDAIGELELVLDDLRGILAELGEEVDEVEM</sequence>
<dbReference type="EMBL" id="JAKJXH010000013">
    <property type="protein sequence ID" value="MCF7543322.1"/>
    <property type="molecule type" value="Genomic_DNA"/>
</dbReference>
<evidence type="ECO:0000256" key="3">
    <source>
        <dbReference type="ARBA" id="ARBA00022603"/>
    </source>
</evidence>
<evidence type="ECO:0000256" key="5">
    <source>
        <dbReference type="ARBA" id="ARBA00022691"/>
    </source>
</evidence>
<accession>A0ABS9I6B5</accession>
<comment type="similarity">
    <text evidence="1">Belongs to the N(4)/N(6)-methyltransferase family.</text>
</comment>
<dbReference type="PANTHER" id="PTHR42933">
    <property type="entry name" value="SLR6095 PROTEIN"/>
    <property type="match status" value="1"/>
</dbReference>
<name>A0ABS9I6B5_9PSED</name>
<evidence type="ECO:0000256" key="7">
    <source>
        <dbReference type="ARBA" id="ARBA00047942"/>
    </source>
</evidence>
<dbReference type="EC" id="2.1.1.72" evidence="2"/>
<dbReference type="InterPro" id="IPR003356">
    <property type="entry name" value="DNA_methylase_A-5"/>
</dbReference>
<evidence type="ECO:0000256" key="1">
    <source>
        <dbReference type="ARBA" id="ARBA00006594"/>
    </source>
</evidence>
<reference evidence="9" key="1">
    <citation type="submission" date="2022-01" db="EMBL/GenBank/DDBJ databases">
        <title>Pseudomonas sp. nov. isolated from Antarctic regolith.</title>
        <authorList>
            <person name="Novakova D."/>
            <person name="Sedlar K."/>
        </authorList>
    </citation>
    <scope>NUCLEOTIDE SEQUENCE</scope>
    <source>
        <strain evidence="9">P2647</strain>
    </source>
</reference>
<organism evidence="9 10">
    <name type="scientific">Pseudomonas petrae</name>
    <dbReference type="NCBI Taxonomy" id="2912190"/>
    <lineage>
        <taxon>Bacteria</taxon>
        <taxon>Pseudomonadati</taxon>
        <taxon>Pseudomonadota</taxon>
        <taxon>Gammaproteobacteria</taxon>
        <taxon>Pseudomonadales</taxon>
        <taxon>Pseudomonadaceae</taxon>
        <taxon>Pseudomonas</taxon>
    </lineage>
</organism>
<evidence type="ECO:0000313" key="10">
    <source>
        <dbReference type="Proteomes" id="UP001162905"/>
    </source>
</evidence>
<evidence type="ECO:0000256" key="2">
    <source>
        <dbReference type="ARBA" id="ARBA00011900"/>
    </source>
</evidence>
<feature type="domain" description="DNA methylase adenine-specific" evidence="8">
    <location>
        <begin position="153"/>
        <end position="475"/>
    </location>
</feature>
<dbReference type="RefSeq" id="WP_237252835.1">
    <property type="nucleotide sequence ID" value="NZ_JAKJXE010000003.1"/>
</dbReference>
<dbReference type="InterPro" id="IPR038333">
    <property type="entry name" value="T1MK-like_N_sf"/>
</dbReference>
<dbReference type="Gene3D" id="1.20.1260.30">
    <property type="match status" value="1"/>
</dbReference>
<dbReference type="Proteomes" id="UP001162905">
    <property type="component" value="Unassembled WGS sequence"/>
</dbReference>
<keyword evidence="3" id="KW-0489">Methyltransferase</keyword>
<evidence type="ECO:0000313" key="9">
    <source>
        <dbReference type="EMBL" id="MCF7543322.1"/>
    </source>
</evidence>
<dbReference type="Pfam" id="PF02384">
    <property type="entry name" value="N6_Mtase"/>
    <property type="match status" value="1"/>
</dbReference>
<proteinExistence type="inferred from homology"/>
<comment type="caution">
    <text evidence="9">The sequence shown here is derived from an EMBL/GenBank/DDBJ whole genome shotgun (WGS) entry which is preliminary data.</text>
</comment>
<dbReference type="PANTHER" id="PTHR42933:SF4">
    <property type="entry name" value="TYPE I RESTRICTION ENZYME ECOKI METHYLASE SUBUNIT"/>
    <property type="match status" value="1"/>
</dbReference>
<keyword evidence="10" id="KW-1185">Reference proteome</keyword>